<comment type="caution">
    <text evidence="6">The sequence shown here is derived from an EMBL/GenBank/DDBJ whole genome shotgun (WGS) entry which is preliminary data.</text>
</comment>
<dbReference type="SMART" id="SM00679">
    <property type="entry name" value="CTNS"/>
    <property type="match status" value="1"/>
</dbReference>
<keyword evidence="4 5" id="KW-0472">Membrane</keyword>
<evidence type="ECO:0000313" key="6">
    <source>
        <dbReference type="EMBL" id="CAG8626291.1"/>
    </source>
</evidence>
<reference evidence="6" key="1">
    <citation type="submission" date="2021-06" db="EMBL/GenBank/DDBJ databases">
        <authorList>
            <person name="Kallberg Y."/>
            <person name="Tangrot J."/>
            <person name="Rosling A."/>
        </authorList>
    </citation>
    <scope>NUCLEOTIDE SEQUENCE</scope>
    <source>
        <strain evidence="6">87-6 pot B 2015</strain>
    </source>
</reference>
<organism evidence="6 7">
    <name type="scientific">Funneliformis mosseae</name>
    <name type="common">Endomycorrhizal fungus</name>
    <name type="synonym">Glomus mosseae</name>
    <dbReference type="NCBI Taxonomy" id="27381"/>
    <lineage>
        <taxon>Eukaryota</taxon>
        <taxon>Fungi</taxon>
        <taxon>Fungi incertae sedis</taxon>
        <taxon>Mucoromycota</taxon>
        <taxon>Glomeromycotina</taxon>
        <taxon>Glomeromycetes</taxon>
        <taxon>Glomerales</taxon>
        <taxon>Glomeraceae</taxon>
        <taxon>Funneliformis</taxon>
    </lineage>
</organism>
<accession>A0A9N9D4S2</accession>
<keyword evidence="3 5" id="KW-1133">Transmembrane helix</keyword>
<dbReference type="Gene3D" id="1.20.1280.290">
    <property type="match status" value="1"/>
</dbReference>
<dbReference type="EMBL" id="CAJVPP010003312">
    <property type="protein sequence ID" value="CAG8626291.1"/>
    <property type="molecule type" value="Genomic_DNA"/>
</dbReference>
<feature type="transmembrane region" description="Helical" evidence="5">
    <location>
        <begin position="81"/>
        <end position="104"/>
    </location>
</feature>
<feature type="non-terminal residue" evidence="6">
    <location>
        <position position="1"/>
    </location>
</feature>
<dbReference type="FunFam" id="1.20.1280.290:FF:000012">
    <property type="entry name" value="Vacuolar membrane PQ loop repeat protein"/>
    <property type="match status" value="1"/>
</dbReference>
<evidence type="ECO:0000256" key="4">
    <source>
        <dbReference type="ARBA" id="ARBA00023136"/>
    </source>
</evidence>
<name>A0A9N9D4S2_FUNMO</name>
<comment type="subcellular location">
    <subcellularLocation>
        <location evidence="1">Membrane</location>
        <topology evidence="1">Multi-pass membrane protein</topology>
    </subcellularLocation>
</comment>
<evidence type="ECO:0000313" key="7">
    <source>
        <dbReference type="Proteomes" id="UP000789375"/>
    </source>
</evidence>
<dbReference type="InterPro" id="IPR006603">
    <property type="entry name" value="PQ-loop_rpt"/>
</dbReference>
<gene>
    <name evidence="6" type="ORF">FMOSSE_LOCUS10250</name>
</gene>
<feature type="transmembrane region" description="Helical" evidence="5">
    <location>
        <begin position="50"/>
        <end position="69"/>
    </location>
</feature>
<evidence type="ECO:0000256" key="5">
    <source>
        <dbReference type="SAM" id="Phobius"/>
    </source>
</evidence>
<feature type="transmembrane region" description="Helical" evidence="5">
    <location>
        <begin position="12"/>
        <end position="30"/>
    </location>
</feature>
<sequence length="130" mass="14844">MKILDNEAYNDAYSEICGYISIACWFIVLFPQEVKKDHSLWILKEQMELLPQMFGWISAFLYLGSRIPQILQNYKSKSTEGLSLAMFCFSLLGNLTYCLSVVLHSTDPEFLLINLSWLIGSGGTMIFDIV</sequence>
<dbReference type="Pfam" id="PF04193">
    <property type="entry name" value="PQ-loop"/>
    <property type="match status" value="1"/>
</dbReference>
<keyword evidence="2 5" id="KW-0812">Transmembrane</keyword>
<protein>
    <submittedName>
        <fullName evidence="6">14381_t:CDS:1</fullName>
    </submittedName>
</protein>
<keyword evidence="7" id="KW-1185">Reference proteome</keyword>
<dbReference type="InterPro" id="IPR051415">
    <property type="entry name" value="LAAT-1"/>
</dbReference>
<dbReference type="PANTHER" id="PTHR16201:SF44">
    <property type="entry name" value="SEVEN TRANSMEMBRANE PROTEIN 1"/>
    <property type="match status" value="1"/>
</dbReference>
<dbReference type="Proteomes" id="UP000789375">
    <property type="component" value="Unassembled WGS sequence"/>
</dbReference>
<dbReference type="GO" id="GO:0016020">
    <property type="term" value="C:membrane"/>
    <property type="evidence" value="ECO:0007669"/>
    <property type="project" value="UniProtKB-SubCell"/>
</dbReference>
<proteinExistence type="predicted"/>
<evidence type="ECO:0000256" key="1">
    <source>
        <dbReference type="ARBA" id="ARBA00004141"/>
    </source>
</evidence>
<evidence type="ECO:0000256" key="2">
    <source>
        <dbReference type="ARBA" id="ARBA00022692"/>
    </source>
</evidence>
<evidence type="ECO:0000256" key="3">
    <source>
        <dbReference type="ARBA" id="ARBA00022989"/>
    </source>
</evidence>
<dbReference type="AlphaFoldDB" id="A0A9N9D4S2"/>
<dbReference type="PANTHER" id="PTHR16201">
    <property type="entry name" value="SEVEN TRANSMEMBRANE PROTEIN 1-RELATED"/>
    <property type="match status" value="1"/>
</dbReference>